<dbReference type="AlphaFoldDB" id="A0A7S7LV62"/>
<dbReference type="GO" id="GO:0003700">
    <property type="term" value="F:DNA-binding transcription factor activity"/>
    <property type="evidence" value="ECO:0007669"/>
    <property type="project" value="InterPro"/>
</dbReference>
<dbReference type="PROSITE" id="PS01124">
    <property type="entry name" value="HTH_ARAC_FAMILY_2"/>
    <property type="match status" value="1"/>
</dbReference>
<gene>
    <name evidence="2" type="ORF">HUE88_13275</name>
</gene>
<evidence type="ECO:0000313" key="2">
    <source>
        <dbReference type="EMBL" id="QOY52036.1"/>
    </source>
</evidence>
<dbReference type="SMART" id="SM00342">
    <property type="entry name" value="HTH_ARAC"/>
    <property type="match status" value="1"/>
</dbReference>
<keyword evidence="3" id="KW-1185">Reference proteome</keyword>
<proteinExistence type="predicted"/>
<dbReference type="Gene3D" id="1.10.10.60">
    <property type="entry name" value="Homeodomain-like"/>
    <property type="match status" value="1"/>
</dbReference>
<dbReference type="InterPro" id="IPR046532">
    <property type="entry name" value="DUF6597"/>
</dbReference>
<dbReference type="EMBL" id="CP054492">
    <property type="protein sequence ID" value="QOY52036.1"/>
    <property type="molecule type" value="Genomic_DNA"/>
</dbReference>
<feature type="domain" description="HTH araC/xylS-type" evidence="1">
    <location>
        <begin position="169"/>
        <end position="265"/>
    </location>
</feature>
<dbReference type="Pfam" id="PF20240">
    <property type="entry name" value="DUF6597"/>
    <property type="match status" value="1"/>
</dbReference>
<organism evidence="2 3">
    <name type="scientific">Candidatus Sulfurimonas baltica</name>
    <dbReference type="NCBI Taxonomy" id="2740404"/>
    <lineage>
        <taxon>Bacteria</taxon>
        <taxon>Pseudomonadati</taxon>
        <taxon>Campylobacterota</taxon>
        <taxon>Epsilonproteobacteria</taxon>
        <taxon>Campylobacterales</taxon>
        <taxon>Sulfurimonadaceae</taxon>
        <taxon>Sulfurimonas</taxon>
    </lineage>
</organism>
<sequence>MKYNIYQPSEDLQDIVNQYVVLNSNEDVQDLLFLPNGCNFIVFNRGIKTSTYSFGGGDIVKMPKNYYVTAKTNKVKKLVIDLDTEDYKDYFPIIFVELSPAGFYKLFNMDASVISNKYMEIKKETAESYFSELYKHKNISEELAYLNSSLLKLKNSHCYTSNNSIFCIDDVIDRIENYYNFEVKVENLLSEFGCSRSTMERQFKKIIGLTPKNFIFISKFCRTLLEYLENNYTFHELQYIYSDNSHMNAVFQKFLGIPPSEIFAKVARGELYIYQLNNLKKLKTT</sequence>
<reference evidence="2 3" key="1">
    <citation type="submission" date="2020-05" db="EMBL/GenBank/DDBJ databases">
        <title>Sulfurimonas marisnigri, sp. nov., and Sulfurimonas baltica, sp. nov., manganese oxide reducing chemolithoautotrophs of the class Epsilonproteobacteria isolated from the pelagic redoxclines of the Black and Baltic Seas and emended description of the genus Sulfurimonas.</title>
        <authorList>
            <person name="Henkel J.V."/>
            <person name="Laudan C."/>
            <person name="Werner J."/>
            <person name="Neu T."/>
            <person name="Plewe S."/>
            <person name="Sproer C."/>
            <person name="Bunk B."/>
            <person name="Schulz-Vogt H.N."/>
        </authorList>
    </citation>
    <scope>NUCLEOTIDE SEQUENCE [LARGE SCALE GENOMIC DNA]</scope>
    <source>
        <strain evidence="2 3">GD2</strain>
    </source>
</reference>
<accession>A0A7S7LV62</accession>
<dbReference type="InterPro" id="IPR018060">
    <property type="entry name" value="HTH_AraC"/>
</dbReference>
<dbReference type="RefSeq" id="WP_194369711.1">
    <property type="nucleotide sequence ID" value="NZ_CP054492.1"/>
</dbReference>
<dbReference type="Pfam" id="PF12833">
    <property type="entry name" value="HTH_18"/>
    <property type="match status" value="1"/>
</dbReference>
<name>A0A7S7LV62_9BACT</name>
<evidence type="ECO:0000313" key="3">
    <source>
        <dbReference type="Proteomes" id="UP000593994"/>
    </source>
</evidence>
<dbReference type="Proteomes" id="UP000593994">
    <property type="component" value="Chromosome"/>
</dbReference>
<protein>
    <submittedName>
        <fullName evidence="2">Helix-turn-helix transcriptional regulator</fullName>
    </submittedName>
</protein>
<evidence type="ECO:0000259" key="1">
    <source>
        <dbReference type="PROSITE" id="PS01124"/>
    </source>
</evidence>
<dbReference type="GO" id="GO:0043565">
    <property type="term" value="F:sequence-specific DNA binding"/>
    <property type="evidence" value="ECO:0007669"/>
    <property type="project" value="InterPro"/>
</dbReference>
<dbReference type="KEGG" id="sbal:HUE88_13275"/>